<feature type="transmembrane region" description="Helical" evidence="2">
    <location>
        <begin position="115"/>
        <end position="132"/>
    </location>
</feature>
<gene>
    <name evidence="3" type="ORF">DQX05_16415</name>
</gene>
<keyword evidence="2" id="KW-0812">Transmembrane</keyword>
<organism evidence="3 4">
    <name type="scientific">Paenibacillus thiaminolyticus</name>
    <name type="common">Bacillus thiaminolyticus</name>
    <dbReference type="NCBI Taxonomy" id="49283"/>
    <lineage>
        <taxon>Bacteria</taxon>
        <taxon>Bacillati</taxon>
        <taxon>Bacillota</taxon>
        <taxon>Bacilli</taxon>
        <taxon>Bacillales</taxon>
        <taxon>Paenibacillaceae</taxon>
        <taxon>Paenibacillus</taxon>
    </lineage>
</organism>
<dbReference type="PANTHER" id="PTHR37814">
    <property type="entry name" value="CONSERVED MEMBRANE PROTEIN"/>
    <property type="match status" value="1"/>
</dbReference>
<accession>A0A3A3H1N9</accession>
<feature type="compositionally biased region" description="Basic residues" evidence="1">
    <location>
        <begin position="361"/>
        <end position="370"/>
    </location>
</feature>
<evidence type="ECO:0000313" key="3">
    <source>
        <dbReference type="EMBL" id="RJG22811.1"/>
    </source>
</evidence>
<keyword evidence="2" id="KW-0472">Membrane</keyword>
<protein>
    <recommendedName>
        <fullName evidence="5">Membrane protein YkvI</fullName>
    </recommendedName>
</protein>
<proteinExistence type="predicted"/>
<feature type="region of interest" description="Disordered" evidence="1">
    <location>
        <begin position="345"/>
        <end position="370"/>
    </location>
</feature>
<evidence type="ECO:0008006" key="5">
    <source>
        <dbReference type="Google" id="ProtNLM"/>
    </source>
</evidence>
<reference evidence="3 4" key="1">
    <citation type="submission" date="2018-09" db="EMBL/GenBank/DDBJ databases">
        <title>Paenibacillus SK2017-BO5.</title>
        <authorList>
            <person name="Piskunova J.V."/>
            <person name="Dubiley S.A."/>
            <person name="Severinov K.V."/>
        </authorList>
    </citation>
    <scope>NUCLEOTIDE SEQUENCE [LARGE SCALE GENOMIC DNA]</scope>
    <source>
        <strain evidence="3 4">BO5</strain>
    </source>
</reference>
<feature type="transmembrane region" description="Helical" evidence="2">
    <location>
        <begin position="256"/>
        <end position="278"/>
    </location>
</feature>
<dbReference type="InterPro" id="IPR038728">
    <property type="entry name" value="YkvI-like"/>
</dbReference>
<feature type="transmembrane region" description="Helical" evidence="2">
    <location>
        <begin position="83"/>
        <end position="109"/>
    </location>
</feature>
<feature type="transmembrane region" description="Helical" evidence="2">
    <location>
        <begin position="179"/>
        <end position="201"/>
    </location>
</feature>
<comment type="caution">
    <text evidence="3">The sequence shown here is derived from an EMBL/GenBank/DDBJ whole genome shotgun (WGS) entry which is preliminary data.</text>
</comment>
<keyword evidence="2" id="KW-1133">Transmembrane helix</keyword>
<sequence>MRQTLRILQIAFTYVGTVVGAGFATGQEILQFFTKYGWIASLTIGVSTIIFLSLGTKLMLIAHQIQARSYEDVNHYLFGSRMGGWVSIFAMIVIVCVNGVMLAGAGSVFVQQLNFHYQTGLLLTVVASYFIINRGMSAILSLNSLVVPTMLVFTVIIVTNTLHMPNAGRVFTMTTDKSWYAAWTAPLLYSAFNLAMAQAVLVPLGASMPNKKIIRIGGAIGGVLIGVLLLAGHLALSVHMPGIQQFDIPMGEIAHTLGLTIQLIYVLLIFSEIFTTFIADLYGITLQLHQRTGMPKKLISALIMMICYIISQFGFRNLLSFLYPLFGMFSLIWLYLLLRAAQPAKPGPPPPIAPSPEAGKIRLKPLPRKK</sequence>
<feature type="transmembrane region" description="Helical" evidence="2">
    <location>
        <begin position="321"/>
        <end position="338"/>
    </location>
</feature>
<dbReference type="OrthoDB" id="4424890at2"/>
<feature type="transmembrane region" description="Helical" evidence="2">
    <location>
        <begin position="139"/>
        <end position="159"/>
    </location>
</feature>
<feature type="transmembrane region" description="Helical" evidence="2">
    <location>
        <begin position="7"/>
        <end position="26"/>
    </location>
</feature>
<name>A0A3A3H1N9_PANTH</name>
<dbReference type="PANTHER" id="PTHR37814:SF1">
    <property type="entry name" value="MEMBRANE PROTEIN"/>
    <property type="match status" value="1"/>
</dbReference>
<dbReference type="RefSeq" id="WP_119794621.1">
    <property type="nucleotide sequence ID" value="NZ_QYZD01000014.1"/>
</dbReference>
<feature type="transmembrane region" description="Helical" evidence="2">
    <location>
        <begin position="298"/>
        <end position="315"/>
    </location>
</feature>
<dbReference type="Proteomes" id="UP000266177">
    <property type="component" value="Unassembled WGS sequence"/>
</dbReference>
<feature type="compositionally biased region" description="Pro residues" evidence="1">
    <location>
        <begin position="345"/>
        <end position="354"/>
    </location>
</feature>
<evidence type="ECO:0000313" key="4">
    <source>
        <dbReference type="Proteomes" id="UP000266177"/>
    </source>
</evidence>
<evidence type="ECO:0000256" key="1">
    <source>
        <dbReference type="SAM" id="MobiDB-lite"/>
    </source>
</evidence>
<feature type="transmembrane region" description="Helical" evidence="2">
    <location>
        <begin position="213"/>
        <end position="236"/>
    </location>
</feature>
<feature type="transmembrane region" description="Helical" evidence="2">
    <location>
        <begin position="38"/>
        <end position="62"/>
    </location>
</feature>
<dbReference type="AlphaFoldDB" id="A0A3A3H1N9"/>
<evidence type="ECO:0000256" key="2">
    <source>
        <dbReference type="SAM" id="Phobius"/>
    </source>
</evidence>
<dbReference type="EMBL" id="QYZD01000014">
    <property type="protein sequence ID" value="RJG22811.1"/>
    <property type="molecule type" value="Genomic_DNA"/>
</dbReference>